<name>A0ABZ2TAL1_9RHOB</name>
<evidence type="ECO:0000313" key="2">
    <source>
        <dbReference type="EMBL" id="WYK16661.1"/>
    </source>
</evidence>
<dbReference type="EMBL" id="CP146606">
    <property type="protein sequence ID" value="WYK16661.1"/>
    <property type="molecule type" value="Genomic_DNA"/>
</dbReference>
<organism evidence="2 3">
    <name type="scientific">Roseovarius rhodophyticola</name>
    <dbReference type="NCBI Taxonomy" id="3080827"/>
    <lineage>
        <taxon>Bacteria</taxon>
        <taxon>Pseudomonadati</taxon>
        <taxon>Pseudomonadota</taxon>
        <taxon>Alphaproteobacteria</taxon>
        <taxon>Rhodobacterales</taxon>
        <taxon>Roseobacteraceae</taxon>
        <taxon>Roseovarius</taxon>
    </lineage>
</organism>
<protein>
    <recommendedName>
        <fullName evidence="4">Lipoprotein</fullName>
    </recommendedName>
</protein>
<feature type="chain" id="PRO_5045545851" description="Lipoprotein" evidence="1">
    <location>
        <begin position="21"/>
        <end position="198"/>
    </location>
</feature>
<evidence type="ECO:0008006" key="4">
    <source>
        <dbReference type="Google" id="ProtNLM"/>
    </source>
</evidence>
<evidence type="ECO:0000256" key="1">
    <source>
        <dbReference type="SAM" id="SignalP"/>
    </source>
</evidence>
<dbReference type="Proteomes" id="UP001281305">
    <property type="component" value="Chromosome"/>
</dbReference>
<proteinExistence type="predicted"/>
<evidence type="ECO:0000313" key="3">
    <source>
        <dbReference type="Proteomes" id="UP001281305"/>
    </source>
</evidence>
<keyword evidence="3" id="KW-1185">Reference proteome</keyword>
<feature type="signal peptide" evidence="1">
    <location>
        <begin position="1"/>
        <end position="20"/>
    </location>
</feature>
<sequence>MTQFTRRAFSLSLVSTAALAGCATPPVHAPDEVSRLANGIAALNPTIDPGEALRAADIGINYPKQLRREYGVTDSAIVHNIKVNAGTRPRGLCWHWAEDMQKRLEQEQFETLVTHRAIANAHTRLLIDHSTVIVSARGDQFDEGMVLDPWRFGGTLYWAPTTEDVKYTWVHRQEVFAWKRARGILKGSDPSSEPIPAS</sequence>
<gene>
    <name evidence="2" type="ORF">RZS32_009425</name>
</gene>
<dbReference type="PROSITE" id="PS51257">
    <property type="entry name" value="PROKAR_LIPOPROTEIN"/>
    <property type="match status" value="1"/>
</dbReference>
<reference evidence="2 3" key="1">
    <citation type="submission" date="2024-02" db="EMBL/GenBank/DDBJ databases">
        <title>Roseovarius strain W115 nov., isolated from a marine algae.</title>
        <authorList>
            <person name="Lee M.W."/>
            <person name="Lee J.K."/>
            <person name="Kim J.M."/>
            <person name="Choi D.G."/>
            <person name="Baek J.H."/>
            <person name="Bayburt H."/>
            <person name="Jung J.J."/>
            <person name="Han D.M."/>
            <person name="Jeon C.O."/>
        </authorList>
    </citation>
    <scope>NUCLEOTIDE SEQUENCE [LARGE SCALE GENOMIC DNA]</scope>
    <source>
        <strain evidence="2 3">W115</strain>
    </source>
</reference>
<accession>A0ABZ2TAL1</accession>
<keyword evidence="1" id="KW-0732">Signal</keyword>
<dbReference type="RefSeq" id="WP_317056729.1">
    <property type="nucleotide sequence ID" value="NZ_CP146606.1"/>
</dbReference>